<evidence type="ECO:0000313" key="2">
    <source>
        <dbReference type="Proteomes" id="UP000756703"/>
    </source>
</evidence>
<organism evidence="1 2">
    <name type="scientific">Candidatus Sungiibacteriota bacterium</name>
    <dbReference type="NCBI Taxonomy" id="2750080"/>
    <lineage>
        <taxon>Bacteria</taxon>
        <taxon>Candidatus Sungiibacteriota</taxon>
    </lineage>
</organism>
<protein>
    <submittedName>
        <fullName evidence="1">Uncharacterized protein</fullName>
    </submittedName>
</protein>
<sequence length="101" mass="11035">MITIQILGTSSDSTEEQLQAITKDLHDLCRAAGVNQYYVAFPADRMQMDLGVEIVALVSGGVSEAFGLEIGRILEEHFPVETLIGVQVIEARTARELTKKS</sequence>
<dbReference type="EMBL" id="JACQMI010000005">
    <property type="protein sequence ID" value="MBI4132659.1"/>
    <property type="molecule type" value="Genomic_DNA"/>
</dbReference>
<gene>
    <name evidence="1" type="ORF">HY473_00970</name>
</gene>
<dbReference type="Proteomes" id="UP000756703">
    <property type="component" value="Unassembled WGS sequence"/>
</dbReference>
<name>A0A933DTH0_9BACT</name>
<evidence type="ECO:0000313" key="1">
    <source>
        <dbReference type="EMBL" id="MBI4132659.1"/>
    </source>
</evidence>
<accession>A0A933DTH0</accession>
<proteinExistence type="predicted"/>
<dbReference type="AlphaFoldDB" id="A0A933DTH0"/>
<reference evidence="1" key="1">
    <citation type="submission" date="2020-07" db="EMBL/GenBank/DDBJ databases">
        <title>Huge and variable diversity of episymbiotic CPR bacteria and DPANN archaea in groundwater ecosystems.</title>
        <authorList>
            <person name="He C.Y."/>
            <person name="Keren R."/>
            <person name="Whittaker M."/>
            <person name="Farag I.F."/>
            <person name="Doudna J."/>
            <person name="Cate J.H.D."/>
            <person name="Banfield J.F."/>
        </authorList>
    </citation>
    <scope>NUCLEOTIDE SEQUENCE</scope>
    <source>
        <strain evidence="1">NC_groundwater_1225_Ag_S-0.1um_56_177</strain>
    </source>
</reference>
<comment type="caution">
    <text evidence="1">The sequence shown here is derived from an EMBL/GenBank/DDBJ whole genome shotgun (WGS) entry which is preliminary data.</text>
</comment>